<feature type="compositionally biased region" description="Low complexity" evidence="1">
    <location>
        <begin position="19"/>
        <end position="32"/>
    </location>
</feature>
<evidence type="ECO:0000256" key="2">
    <source>
        <dbReference type="SAM" id="Phobius"/>
    </source>
</evidence>
<keyword evidence="4" id="KW-1185">Reference proteome</keyword>
<protein>
    <submittedName>
        <fullName evidence="3">Uncharacterized protein</fullName>
    </submittedName>
</protein>
<feature type="region of interest" description="Disordered" evidence="1">
    <location>
        <begin position="1"/>
        <end position="32"/>
    </location>
</feature>
<dbReference type="RefSeq" id="XP_067801228.1">
    <property type="nucleotide sequence ID" value="XM_067949154.1"/>
</dbReference>
<dbReference type="GeneID" id="94338445"/>
<organism evidence="3 4">
    <name type="scientific">Babesia duncani</name>
    <dbReference type="NCBI Taxonomy" id="323732"/>
    <lineage>
        <taxon>Eukaryota</taxon>
        <taxon>Sar</taxon>
        <taxon>Alveolata</taxon>
        <taxon>Apicomplexa</taxon>
        <taxon>Aconoidasida</taxon>
        <taxon>Piroplasmida</taxon>
        <taxon>Babesiidae</taxon>
        <taxon>Babesia</taxon>
    </lineage>
</organism>
<evidence type="ECO:0000313" key="3">
    <source>
        <dbReference type="EMBL" id="KAK2194381.1"/>
    </source>
</evidence>
<proteinExistence type="predicted"/>
<dbReference type="Proteomes" id="UP001214638">
    <property type="component" value="Unassembled WGS sequence"/>
</dbReference>
<gene>
    <name evidence="3" type="ORF">BdWA1_004152</name>
</gene>
<name>A0AAD9UM18_9APIC</name>
<accession>A0AAD9UM18</accession>
<dbReference type="KEGG" id="bdw:94338445"/>
<evidence type="ECO:0000313" key="4">
    <source>
        <dbReference type="Proteomes" id="UP001214638"/>
    </source>
</evidence>
<feature type="compositionally biased region" description="Gly residues" evidence="1">
    <location>
        <begin position="1"/>
        <end position="18"/>
    </location>
</feature>
<dbReference type="AlphaFoldDB" id="A0AAD9UM18"/>
<sequence>MGESGGQGGGSSTSGGSSGSSTSGGSSGSSSSTSIVWKILSVLMVLAGSLLLALRDYLVDLGDLGGQCLCLLGGFLLFGGLVTLIVTMAFSGGSK</sequence>
<keyword evidence="2" id="KW-0472">Membrane</keyword>
<evidence type="ECO:0000256" key="1">
    <source>
        <dbReference type="SAM" id="MobiDB-lite"/>
    </source>
</evidence>
<comment type="caution">
    <text evidence="3">The sequence shown here is derived from an EMBL/GenBank/DDBJ whole genome shotgun (WGS) entry which is preliminary data.</text>
</comment>
<feature type="transmembrane region" description="Helical" evidence="2">
    <location>
        <begin position="66"/>
        <end position="90"/>
    </location>
</feature>
<keyword evidence="2" id="KW-0812">Transmembrane</keyword>
<keyword evidence="2" id="KW-1133">Transmembrane helix</keyword>
<reference evidence="3" key="1">
    <citation type="journal article" date="2023" name="Nat. Microbiol.">
        <title>Babesia duncani multi-omics identifies virulence factors and drug targets.</title>
        <authorList>
            <person name="Singh P."/>
            <person name="Lonardi S."/>
            <person name="Liang Q."/>
            <person name="Vydyam P."/>
            <person name="Khabirova E."/>
            <person name="Fang T."/>
            <person name="Gihaz S."/>
            <person name="Thekkiniath J."/>
            <person name="Munshi M."/>
            <person name="Abel S."/>
            <person name="Ciampossin L."/>
            <person name="Batugedara G."/>
            <person name="Gupta M."/>
            <person name="Lu X.M."/>
            <person name="Lenz T."/>
            <person name="Chakravarty S."/>
            <person name="Cornillot E."/>
            <person name="Hu Y."/>
            <person name="Ma W."/>
            <person name="Gonzalez L.M."/>
            <person name="Sanchez S."/>
            <person name="Estrada K."/>
            <person name="Sanchez-Flores A."/>
            <person name="Montero E."/>
            <person name="Harb O.S."/>
            <person name="Le Roch K.G."/>
            <person name="Mamoun C.B."/>
        </authorList>
    </citation>
    <scope>NUCLEOTIDE SEQUENCE</scope>
    <source>
        <strain evidence="3">WA1</strain>
    </source>
</reference>
<feature type="transmembrane region" description="Helical" evidence="2">
    <location>
        <begin position="35"/>
        <end position="54"/>
    </location>
</feature>
<dbReference type="EMBL" id="JALLKP010000140">
    <property type="protein sequence ID" value="KAK2194381.1"/>
    <property type="molecule type" value="Genomic_DNA"/>
</dbReference>